<sequence>MVVEFQIVNQQCETCQKSFTPHAYNAIVQVRQKVPHRRTFCYLEQLILKSDAHAKVTSLKETREGLDFFFETKSHAQRFADFVEAHACGACAERALDSAQWSATFDALPQGSLLGTCPQVTNAIRFVDPVSLRSRQLSYDIPNPDACSKQNHVCGKDHLTEFVVLNVEPLEKPEVGVGEPQLPRPQQQLGSWCSAQPALVQSSSLKQPQASFTPVAGSAARHNLPARGKMTLADVEVARACDLGVNDDRVIVRSHLGQFLRPGGRVMGYDLRTVNVSGLSDEALKAIAVAPWDLRRLNKETVEGEDPIDDDADMEALKRDLEEDPELRKGVNMYRTPPRGRGGGSEPTVPFAARTPGPEAKKDETKKEDDPDGEDEERSCAWCLLQSCSKGWSCGMIERSVTSETSGRRFITANKMKIALLKYPKREKAHELLAQLDFHFHCDKDPDCSVSSTECTELLQALKDMRKKLTTLQKDAAVLEEKCVQRANQPRKASKAPASYVEMKVQLLLSYLISLTYYLLLKVKGVSLRDHPVVLRLLWIRTLIEKLKPVDQRLQYQMNKLLQWKDAKAAEQLAGSTDAHALRPGQLVASVQDEDAEDAQEAEELASAPKDEEGHLGAYKPPKISQVEYTGDHISMQERAEKELDRKKARLERSEFMRSLREEFTDAPREIMAEERSARVEKATRMLREQQEFEEDTMQRVKVKKAELRRQKQALREGHATSGGAVSLFDVASDFGEIMRGVPRCLAFQTRCLFLQELERAKAASLLHLDRLETHLRNAKEFRISDTSQRSFARVRRGQIPRVQFLI</sequence>
<feature type="coiled-coil region" evidence="9">
    <location>
        <begin position="691"/>
        <end position="718"/>
    </location>
</feature>
<dbReference type="Pfam" id="PF04981">
    <property type="entry name" value="NMD3"/>
    <property type="match status" value="1"/>
</dbReference>
<dbReference type="EMBL" id="CAXAMN010012947">
    <property type="protein sequence ID" value="CAK9039449.1"/>
    <property type="molecule type" value="Genomic_DNA"/>
</dbReference>
<dbReference type="Pfam" id="PF04000">
    <property type="entry name" value="Sas10_Utp3"/>
    <property type="match status" value="1"/>
</dbReference>
<protein>
    <recommendedName>
        <fullName evidence="4">60S ribosomal export protein NMD3</fullName>
    </recommendedName>
</protein>
<dbReference type="InterPro" id="IPR007146">
    <property type="entry name" value="Sas10/Utp3/C1D"/>
</dbReference>
<evidence type="ECO:0000256" key="5">
    <source>
        <dbReference type="ARBA" id="ARBA00022448"/>
    </source>
</evidence>
<evidence type="ECO:0000313" key="13">
    <source>
        <dbReference type="EMBL" id="CAK9039449.1"/>
    </source>
</evidence>
<dbReference type="PANTHER" id="PTHR12746:SF2">
    <property type="entry name" value="60S RIBOSOMAL EXPORT PROTEIN NMD3"/>
    <property type="match status" value="1"/>
</dbReference>
<feature type="domain" description="60S ribosomal export protein NMD3 OB-fold" evidence="12">
    <location>
        <begin position="225"/>
        <end position="285"/>
    </location>
</feature>
<evidence type="ECO:0000256" key="9">
    <source>
        <dbReference type="SAM" id="Coils"/>
    </source>
</evidence>
<feature type="compositionally biased region" description="Basic and acidic residues" evidence="10">
    <location>
        <begin position="320"/>
        <end position="329"/>
    </location>
</feature>
<evidence type="ECO:0000313" key="14">
    <source>
        <dbReference type="Proteomes" id="UP001642484"/>
    </source>
</evidence>
<evidence type="ECO:0000256" key="3">
    <source>
        <dbReference type="ARBA" id="ARBA00009794"/>
    </source>
</evidence>
<feature type="region of interest" description="Disordered" evidence="10">
    <location>
        <begin position="591"/>
        <end position="626"/>
    </location>
</feature>
<feature type="compositionally biased region" description="Basic and acidic residues" evidence="10">
    <location>
        <begin position="359"/>
        <end position="369"/>
    </location>
</feature>
<dbReference type="Pfam" id="PF21192">
    <property type="entry name" value="OB_NMD3"/>
    <property type="match status" value="1"/>
</dbReference>
<evidence type="ECO:0000259" key="12">
    <source>
        <dbReference type="Pfam" id="PF21192"/>
    </source>
</evidence>
<keyword evidence="5" id="KW-0813">Transport</keyword>
<keyword evidence="14" id="KW-1185">Reference proteome</keyword>
<evidence type="ECO:0000256" key="1">
    <source>
        <dbReference type="ARBA" id="ARBA00004123"/>
    </source>
</evidence>
<evidence type="ECO:0000256" key="6">
    <source>
        <dbReference type="ARBA" id="ARBA00022490"/>
    </source>
</evidence>
<evidence type="ECO:0000256" key="2">
    <source>
        <dbReference type="ARBA" id="ARBA00004496"/>
    </source>
</evidence>
<keyword evidence="9" id="KW-0175">Coiled coil</keyword>
<proteinExistence type="inferred from homology"/>
<dbReference type="InterPro" id="IPR007064">
    <property type="entry name" value="Nmd3_N"/>
</dbReference>
<feature type="region of interest" description="Disordered" evidence="10">
    <location>
        <begin position="320"/>
        <end position="375"/>
    </location>
</feature>
<organism evidence="13 14">
    <name type="scientific">Durusdinium trenchii</name>
    <dbReference type="NCBI Taxonomy" id="1381693"/>
    <lineage>
        <taxon>Eukaryota</taxon>
        <taxon>Sar</taxon>
        <taxon>Alveolata</taxon>
        <taxon>Dinophyceae</taxon>
        <taxon>Suessiales</taxon>
        <taxon>Symbiodiniaceae</taxon>
        <taxon>Durusdinium</taxon>
    </lineage>
</organism>
<name>A0ABP0LJT2_9DINO</name>
<evidence type="ECO:0000256" key="8">
    <source>
        <dbReference type="ARBA" id="ARBA00023242"/>
    </source>
</evidence>
<keyword evidence="7" id="KW-0653">Protein transport</keyword>
<dbReference type="Proteomes" id="UP001642484">
    <property type="component" value="Unassembled WGS sequence"/>
</dbReference>
<keyword evidence="8" id="KW-0539">Nucleus</keyword>
<feature type="coiled-coil region" evidence="9">
    <location>
        <begin position="455"/>
        <end position="482"/>
    </location>
</feature>
<comment type="similarity">
    <text evidence="3">Belongs to the NMD3 family.</text>
</comment>
<dbReference type="InterPro" id="IPR039768">
    <property type="entry name" value="Nmd3"/>
</dbReference>
<dbReference type="InterPro" id="IPR048898">
    <property type="entry name" value="OB_NMD3"/>
</dbReference>
<evidence type="ECO:0000256" key="10">
    <source>
        <dbReference type="SAM" id="MobiDB-lite"/>
    </source>
</evidence>
<keyword evidence="6" id="KW-0963">Cytoplasm</keyword>
<feature type="domain" description="Nmd3 N-terminal" evidence="11">
    <location>
        <begin position="2"/>
        <end position="93"/>
    </location>
</feature>
<evidence type="ECO:0000259" key="11">
    <source>
        <dbReference type="Pfam" id="PF04981"/>
    </source>
</evidence>
<comment type="subcellular location">
    <subcellularLocation>
        <location evidence="2">Cytoplasm</location>
    </subcellularLocation>
    <subcellularLocation>
        <location evidence="1">Nucleus</location>
    </subcellularLocation>
</comment>
<reference evidence="13 14" key="1">
    <citation type="submission" date="2024-02" db="EMBL/GenBank/DDBJ databases">
        <authorList>
            <person name="Chen Y."/>
            <person name="Shah S."/>
            <person name="Dougan E. K."/>
            <person name="Thang M."/>
            <person name="Chan C."/>
        </authorList>
    </citation>
    <scope>NUCLEOTIDE SEQUENCE [LARGE SCALE GENOMIC DNA]</scope>
</reference>
<dbReference type="PANTHER" id="PTHR12746">
    <property type="entry name" value="NONSENSE-MEDIATED MRNA DECAY PROTEIN 3"/>
    <property type="match status" value="1"/>
</dbReference>
<feature type="compositionally biased region" description="Acidic residues" evidence="10">
    <location>
        <begin position="592"/>
        <end position="604"/>
    </location>
</feature>
<evidence type="ECO:0000256" key="7">
    <source>
        <dbReference type="ARBA" id="ARBA00022927"/>
    </source>
</evidence>
<comment type="caution">
    <text evidence="13">The sequence shown here is derived from an EMBL/GenBank/DDBJ whole genome shotgun (WGS) entry which is preliminary data.</text>
</comment>
<accession>A0ABP0LJT2</accession>
<evidence type="ECO:0000256" key="4">
    <source>
        <dbReference type="ARBA" id="ARBA00017035"/>
    </source>
</evidence>
<gene>
    <name evidence="13" type="ORF">CCMP2556_LOCUS21405</name>
</gene>